<comment type="caution">
    <text evidence="2">The sequence shown here is derived from an EMBL/GenBank/DDBJ whole genome shotgun (WGS) entry which is preliminary data.</text>
</comment>
<evidence type="ECO:0000313" key="3">
    <source>
        <dbReference type="Proteomes" id="UP000717696"/>
    </source>
</evidence>
<organism evidence="2 3">
    <name type="scientific">Dactylonectria estremocensis</name>
    <dbReference type="NCBI Taxonomy" id="1079267"/>
    <lineage>
        <taxon>Eukaryota</taxon>
        <taxon>Fungi</taxon>
        <taxon>Dikarya</taxon>
        <taxon>Ascomycota</taxon>
        <taxon>Pezizomycotina</taxon>
        <taxon>Sordariomycetes</taxon>
        <taxon>Hypocreomycetidae</taxon>
        <taxon>Hypocreales</taxon>
        <taxon>Nectriaceae</taxon>
        <taxon>Dactylonectria</taxon>
    </lineage>
</organism>
<keyword evidence="3" id="KW-1185">Reference proteome</keyword>
<sequence length="86" mass="9504">MNNSIQDYTFDEHGMTWITCDLCSGSFRRGSQLCALCGGSKLRRVSYAYIVQAIGPPRASGQQSMPPEDGDSKRTRRHGHGRGNKV</sequence>
<protein>
    <submittedName>
        <fullName evidence="2">Uncharacterized protein</fullName>
    </submittedName>
</protein>
<dbReference type="OrthoDB" id="5087153at2759"/>
<dbReference type="Proteomes" id="UP000717696">
    <property type="component" value="Unassembled WGS sequence"/>
</dbReference>
<evidence type="ECO:0000256" key="1">
    <source>
        <dbReference type="SAM" id="MobiDB-lite"/>
    </source>
</evidence>
<dbReference type="AlphaFoldDB" id="A0A9P9J644"/>
<accession>A0A9P9J644</accession>
<name>A0A9P9J644_9HYPO</name>
<feature type="compositionally biased region" description="Basic residues" evidence="1">
    <location>
        <begin position="74"/>
        <end position="86"/>
    </location>
</feature>
<gene>
    <name evidence="2" type="ORF">B0J13DRAFT_551992</name>
</gene>
<dbReference type="EMBL" id="JAGMUU010000007">
    <property type="protein sequence ID" value="KAH7149628.1"/>
    <property type="molecule type" value="Genomic_DNA"/>
</dbReference>
<feature type="region of interest" description="Disordered" evidence="1">
    <location>
        <begin position="56"/>
        <end position="86"/>
    </location>
</feature>
<proteinExistence type="predicted"/>
<evidence type="ECO:0000313" key="2">
    <source>
        <dbReference type="EMBL" id="KAH7149628.1"/>
    </source>
</evidence>
<reference evidence="2" key="1">
    <citation type="journal article" date="2021" name="Nat. Commun.">
        <title>Genetic determinants of endophytism in the Arabidopsis root mycobiome.</title>
        <authorList>
            <person name="Mesny F."/>
            <person name="Miyauchi S."/>
            <person name="Thiergart T."/>
            <person name="Pickel B."/>
            <person name="Atanasova L."/>
            <person name="Karlsson M."/>
            <person name="Huettel B."/>
            <person name="Barry K.W."/>
            <person name="Haridas S."/>
            <person name="Chen C."/>
            <person name="Bauer D."/>
            <person name="Andreopoulos W."/>
            <person name="Pangilinan J."/>
            <person name="LaButti K."/>
            <person name="Riley R."/>
            <person name="Lipzen A."/>
            <person name="Clum A."/>
            <person name="Drula E."/>
            <person name="Henrissat B."/>
            <person name="Kohler A."/>
            <person name="Grigoriev I.V."/>
            <person name="Martin F.M."/>
            <person name="Hacquard S."/>
        </authorList>
    </citation>
    <scope>NUCLEOTIDE SEQUENCE</scope>
    <source>
        <strain evidence="2">MPI-CAGE-AT-0021</strain>
    </source>
</reference>